<evidence type="ECO:0000313" key="2">
    <source>
        <dbReference type="EMBL" id="KAG5621173.1"/>
    </source>
</evidence>
<feature type="region of interest" description="Disordered" evidence="1">
    <location>
        <begin position="1"/>
        <end position="32"/>
    </location>
</feature>
<protein>
    <submittedName>
        <fullName evidence="2">Uncharacterized protein</fullName>
    </submittedName>
</protein>
<comment type="caution">
    <text evidence="2">The sequence shown here is derived from an EMBL/GenBank/DDBJ whole genome shotgun (WGS) entry which is preliminary data.</text>
</comment>
<name>A0A9J6A981_SOLCO</name>
<dbReference type="EMBL" id="JACXVP010000002">
    <property type="protein sequence ID" value="KAG5621173.1"/>
    <property type="molecule type" value="Genomic_DNA"/>
</dbReference>
<dbReference type="OrthoDB" id="261831at2759"/>
<keyword evidence="3" id="KW-1185">Reference proteome</keyword>
<evidence type="ECO:0000313" key="3">
    <source>
        <dbReference type="Proteomes" id="UP000824120"/>
    </source>
</evidence>
<evidence type="ECO:0000256" key="1">
    <source>
        <dbReference type="SAM" id="MobiDB-lite"/>
    </source>
</evidence>
<sequence>MASSSHRGGDFYGAASHRSRDGLSTRPVGGSDEIQLRIDPMHGDLDDEITGLRKQVKQLRNLQMVPKRYGKCFDPYVSSSRWIQRMLHGCNPNVEVAQEIESEAKYQNDFINQLRYWTININAKSDDVFLRAIRSTNDVDQSSSRSKEQHEKVEQEYHPGRIKPCDACGSFCTILLLCDILVGQVFTEIRATLSIYACLHPGKVLMKTQSIQTIKQMLSTDRLVIGESKDAALETPIISLM</sequence>
<reference evidence="2 3" key="1">
    <citation type="submission" date="2020-09" db="EMBL/GenBank/DDBJ databases">
        <title>De no assembly of potato wild relative species, Solanum commersonii.</title>
        <authorList>
            <person name="Cho K."/>
        </authorList>
    </citation>
    <scope>NUCLEOTIDE SEQUENCE [LARGE SCALE GENOMIC DNA]</scope>
    <source>
        <strain evidence="2">LZ3.2</strain>
        <tissue evidence="2">Leaf</tissue>
    </source>
</reference>
<dbReference type="AlphaFoldDB" id="A0A9J6A981"/>
<organism evidence="2 3">
    <name type="scientific">Solanum commersonii</name>
    <name type="common">Commerson's wild potato</name>
    <name type="synonym">Commerson's nightshade</name>
    <dbReference type="NCBI Taxonomy" id="4109"/>
    <lineage>
        <taxon>Eukaryota</taxon>
        <taxon>Viridiplantae</taxon>
        <taxon>Streptophyta</taxon>
        <taxon>Embryophyta</taxon>
        <taxon>Tracheophyta</taxon>
        <taxon>Spermatophyta</taxon>
        <taxon>Magnoliopsida</taxon>
        <taxon>eudicotyledons</taxon>
        <taxon>Gunneridae</taxon>
        <taxon>Pentapetalae</taxon>
        <taxon>asterids</taxon>
        <taxon>lamiids</taxon>
        <taxon>Solanales</taxon>
        <taxon>Solanaceae</taxon>
        <taxon>Solanoideae</taxon>
        <taxon>Solaneae</taxon>
        <taxon>Solanum</taxon>
    </lineage>
</organism>
<proteinExistence type="predicted"/>
<accession>A0A9J6A981</accession>
<gene>
    <name evidence="2" type="ORF">H5410_006391</name>
</gene>
<dbReference type="Proteomes" id="UP000824120">
    <property type="component" value="Chromosome 2"/>
</dbReference>